<reference evidence="1 2" key="1">
    <citation type="journal article" date="2019" name="Emerg. Microbes Infect.">
        <title>Comprehensive subspecies identification of 175 nontuberculous mycobacteria species based on 7547 genomic profiles.</title>
        <authorList>
            <person name="Matsumoto Y."/>
            <person name="Kinjo T."/>
            <person name="Motooka D."/>
            <person name="Nabeya D."/>
            <person name="Jung N."/>
            <person name="Uechi K."/>
            <person name="Horii T."/>
            <person name="Iida T."/>
            <person name="Fujita J."/>
            <person name="Nakamura S."/>
        </authorList>
    </citation>
    <scope>NUCLEOTIDE SEQUENCE [LARGE SCALE GENOMIC DNA]</scope>
    <source>
        <strain evidence="1 2">JCM 12404</strain>
    </source>
</reference>
<dbReference type="GO" id="GO:0016706">
    <property type="term" value="F:2-oxoglutarate-dependent dioxygenase activity"/>
    <property type="evidence" value="ECO:0007669"/>
    <property type="project" value="UniProtKB-ARBA"/>
</dbReference>
<keyword evidence="2" id="KW-1185">Reference proteome</keyword>
<dbReference type="AlphaFoldDB" id="A0A7I7KYF3"/>
<organism evidence="1 2">
    <name type="scientific">Mycobacterium cookii</name>
    <dbReference type="NCBI Taxonomy" id="1775"/>
    <lineage>
        <taxon>Bacteria</taxon>
        <taxon>Bacillati</taxon>
        <taxon>Actinomycetota</taxon>
        <taxon>Actinomycetes</taxon>
        <taxon>Mycobacteriales</taxon>
        <taxon>Mycobacteriaceae</taxon>
        <taxon>Mycobacterium</taxon>
    </lineage>
</organism>
<accession>A0A7I7KYF3</accession>
<evidence type="ECO:0000313" key="2">
    <source>
        <dbReference type="Proteomes" id="UP000465866"/>
    </source>
</evidence>
<sequence length="284" mass="31507">MLKEDGCVVIADLASAETMDQIRAEIAPYLAVTCGGNTDFLGEVTQRTGALIARSPSARPLIAHRTIIDTLDLVLGDHASTFQIDLTQLVTIGPGEPAQMIHRDQWAFDRYRFPMGFEAEVGTMWAVTDFTEEMGATRMVVGSHRWEDDPDDVDFELSAPAIMTKGSVLMYTGSIFHGGGANTTEVSRIGMNVGYSLGWLRQEENQYLACPPEIARTLPEGLLRLMGYQRGSYSIGYVDDMREPLDWLYDSPAYISDFYGYRRVARKRLRATGTYVPPAAPDTN</sequence>
<dbReference type="Proteomes" id="UP000465866">
    <property type="component" value="Chromosome"/>
</dbReference>
<dbReference type="KEGG" id="mcoo:MCOO_29980"/>
<evidence type="ECO:0008006" key="3">
    <source>
        <dbReference type="Google" id="ProtNLM"/>
    </source>
</evidence>
<evidence type="ECO:0000313" key="1">
    <source>
        <dbReference type="EMBL" id="BBX46983.1"/>
    </source>
</evidence>
<dbReference type="EMBL" id="AP022569">
    <property type="protein sequence ID" value="BBX46983.1"/>
    <property type="molecule type" value="Genomic_DNA"/>
</dbReference>
<proteinExistence type="predicted"/>
<protein>
    <recommendedName>
        <fullName evidence="3">Phytanoyl-CoA dioxygenase</fullName>
    </recommendedName>
</protein>
<dbReference type="Pfam" id="PF05721">
    <property type="entry name" value="PhyH"/>
    <property type="match status" value="1"/>
</dbReference>
<gene>
    <name evidence="1" type="ORF">MCOO_29980</name>
</gene>
<name>A0A7I7KYF3_9MYCO</name>
<dbReference type="SUPFAM" id="SSF51197">
    <property type="entry name" value="Clavaminate synthase-like"/>
    <property type="match status" value="1"/>
</dbReference>
<dbReference type="Gene3D" id="2.60.120.620">
    <property type="entry name" value="q2cbj1_9rhob like domain"/>
    <property type="match status" value="1"/>
</dbReference>
<dbReference type="InterPro" id="IPR008775">
    <property type="entry name" value="Phytyl_CoA_dOase-like"/>
</dbReference>